<feature type="transmembrane region" description="Helical" evidence="6">
    <location>
        <begin position="195"/>
        <end position="217"/>
    </location>
</feature>
<evidence type="ECO:0000256" key="4">
    <source>
        <dbReference type="ARBA" id="ARBA00022989"/>
    </source>
</evidence>
<reference evidence="7 8" key="1">
    <citation type="submission" date="2016-06" db="EMBL/GenBank/DDBJ databases">
        <title>Four novel species of enterococci isolated from chicken manure.</title>
        <authorList>
            <person name="Van Tyne D."/>
        </authorList>
    </citation>
    <scope>NUCLEOTIDE SEQUENCE [LARGE SCALE GENOMIC DNA]</scope>
    <source>
        <strain evidence="7 8">CU12B</strain>
    </source>
</reference>
<feature type="transmembrane region" description="Helical" evidence="6">
    <location>
        <begin position="170"/>
        <end position="189"/>
    </location>
</feature>
<keyword evidence="2" id="KW-1003">Cell membrane</keyword>
<keyword evidence="8" id="KW-1185">Reference proteome</keyword>
<dbReference type="PANTHER" id="PTHR30250">
    <property type="entry name" value="PST FAMILY PREDICTED COLANIC ACID TRANSPORTER"/>
    <property type="match status" value="1"/>
</dbReference>
<gene>
    <name evidence="7" type="ORF">BAU17_13335</name>
</gene>
<keyword evidence="3 6" id="KW-0812">Transmembrane</keyword>
<evidence type="ECO:0000256" key="2">
    <source>
        <dbReference type="ARBA" id="ARBA00022475"/>
    </source>
</evidence>
<evidence type="ECO:0000313" key="8">
    <source>
        <dbReference type="Proteomes" id="UP000782705"/>
    </source>
</evidence>
<evidence type="ECO:0000256" key="5">
    <source>
        <dbReference type="ARBA" id="ARBA00023136"/>
    </source>
</evidence>
<evidence type="ECO:0000256" key="1">
    <source>
        <dbReference type="ARBA" id="ARBA00004651"/>
    </source>
</evidence>
<dbReference type="EMBL" id="MAEL01000017">
    <property type="protein sequence ID" value="KAF1305360.1"/>
    <property type="molecule type" value="Genomic_DNA"/>
</dbReference>
<evidence type="ECO:0000256" key="3">
    <source>
        <dbReference type="ARBA" id="ARBA00022692"/>
    </source>
</evidence>
<evidence type="ECO:0000313" key="7">
    <source>
        <dbReference type="EMBL" id="KAF1305360.1"/>
    </source>
</evidence>
<name>A0ABQ6Z1K0_9ENTE</name>
<dbReference type="InterPro" id="IPR050833">
    <property type="entry name" value="Poly_Biosynth_Transport"/>
</dbReference>
<keyword evidence="5 6" id="KW-0472">Membrane</keyword>
<feature type="transmembrane region" description="Helical" evidence="6">
    <location>
        <begin position="141"/>
        <end position="158"/>
    </location>
</feature>
<keyword evidence="4 6" id="KW-1133">Transmembrane helix</keyword>
<comment type="subcellular location">
    <subcellularLocation>
        <location evidence="1">Cell membrane</location>
        <topology evidence="1">Multi-pass membrane protein</topology>
    </subcellularLocation>
</comment>
<dbReference type="Proteomes" id="UP000782705">
    <property type="component" value="Unassembled WGS sequence"/>
</dbReference>
<feature type="transmembrane region" description="Helical" evidence="6">
    <location>
        <begin position="229"/>
        <end position="248"/>
    </location>
</feature>
<proteinExistence type="predicted"/>
<organism evidence="7 8">
    <name type="scientific">Candidatus Enterococcus willemsii</name>
    <dbReference type="NCBI Taxonomy" id="1857215"/>
    <lineage>
        <taxon>Bacteria</taxon>
        <taxon>Bacillati</taxon>
        <taxon>Bacillota</taxon>
        <taxon>Bacilli</taxon>
        <taxon>Lactobacillales</taxon>
        <taxon>Enterococcaceae</taxon>
        <taxon>Enterococcus</taxon>
    </lineage>
</organism>
<feature type="transmembrane region" description="Helical" evidence="6">
    <location>
        <begin position="20"/>
        <end position="39"/>
    </location>
</feature>
<evidence type="ECO:0008006" key="9">
    <source>
        <dbReference type="Google" id="ProtNLM"/>
    </source>
</evidence>
<feature type="transmembrane region" description="Helical" evidence="6">
    <location>
        <begin position="103"/>
        <end position="121"/>
    </location>
</feature>
<comment type="caution">
    <text evidence="7">The sequence shown here is derived from an EMBL/GenBank/DDBJ whole genome shotgun (WGS) entry which is preliminary data.</text>
</comment>
<feature type="transmembrane region" description="Helical" evidence="6">
    <location>
        <begin position="254"/>
        <end position="276"/>
    </location>
</feature>
<protein>
    <recommendedName>
        <fullName evidence="9">Polysaccharide biosynthesis protein C-terminal domain-containing protein</fullName>
    </recommendedName>
</protein>
<feature type="transmembrane region" description="Helical" evidence="6">
    <location>
        <begin position="59"/>
        <end position="82"/>
    </location>
</feature>
<accession>A0ABQ6Z1K0</accession>
<dbReference type="Pfam" id="PF13440">
    <property type="entry name" value="Polysacc_synt_3"/>
    <property type="match status" value="1"/>
</dbReference>
<sequence>MWIYIRKKIIFIKVTLSDTLKHFMPALSFFIPKIAIVLYTNLNKTLLGWLDSAESVGYYANTMTINSILVTLITTMDLVLLPKLSNLVAHGNAKNVLKVIKQTLGLQLYFTIPIMFGVWSITPKFVSWFFGDKFLFIEKTIPIVAPLIIVIPIGMAVGRQYLVPYNKMKVYNFAVIMGAFISIVTNVVLIPIYGIYGALIATIASEFFVTLTRFRAFKKETQFEIDYRGIILNVLSGAIMFVMIRMLTNNLGSSLVTTIIQVTLGIGVYLCLTTILQTNPLIGLIKKYIN</sequence>
<evidence type="ECO:0000256" key="6">
    <source>
        <dbReference type="SAM" id="Phobius"/>
    </source>
</evidence>
<dbReference type="PANTHER" id="PTHR30250:SF11">
    <property type="entry name" value="O-ANTIGEN TRANSPORTER-RELATED"/>
    <property type="match status" value="1"/>
</dbReference>